<reference evidence="4" key="1">
    <citation type="submission" date="2022-10" db="EMBL/GenBank/DDBJ databases">
        <title>Chitinophaga sp. nov., isolated from soil.</title>
        <authorList>
            <person name="Jeon C.O."/>
        </authorList>
    </citation>
    <scope>NUCLEOTIDE SEQUENCE</scope>
    <source>
        <strain evidence="4">R8</strain>
    </source>
</reference>
<dbReference type="EMBL" id="CP107006">
    <property type="protein sequence ID" value="UYQ93439.1"/>
    <property type="molecule type" value="Genomic_DNA"/>
</dbReference>
<name>A0ABY6J176_9BACT</name>
<dbReference type="PANTHER" id="PTHR44858:SF1">
    <property type="entry name" value="UDP-N-ACETYLGLUCOSAMINE--PEPTIDE N-ACETYLGLUCOSAMINYLTRANSFERASE SPINDLY-RELATED"/>
    <property type="match status" value="1"/>
</dbReference>
<keyword evidence="2" id="KW-0802">TPR repeat</keyword>
<evidence type="ECO:0000313" key="4">
    <source>
        <dbReference type="EMBL" id="UYQ93439.1"/>
    </source>
</evidence>
<dbReference type="SMART" id="SM00028">
    <property type="entry name" value="TPR"/>
    <property type="match status" value="4"/>
</dbReference>
<dbReference type="Proteomes" id="UP001162741">
    <property type="component" value="Chromosome"/>
</dbReference>
<keyword evidence="5" id="KW-1185">Reference proteome</keyword>
<evidence type="ECO:0000256" key="1">
    <source>
        <dbReference type="ARBA" id="ARBA00022737"/>
    </source>
</evidence>
<evidence type="ECO:0000256" key="3">
    <source>
        <dbReference type="SAM" id="SignalP"/>
    </source>
</evidence>
<evidence type="ECO:0000313" key="5">
    <source>
        <dbReference type="Proteomes" id="UP001162741"/>
    </source>
</evidence>
<dbReference type="SUPFAM" id="SSF48452">
    <property type="entry name" value="TPR-like"/>
    <property type="match status" value="2"/>
</dbReference>
<dbReference type="Gene3D" id="1.25.40.10">
    <property type="entry name" value="Tetratricopeptide repeat domain"/>
    <property type="match status" value="3"/>
</dbReference>
<evidence type="ECO:0000256" key="2">
    <source>
        <dbReference type="ARBA" id="ARBA00022803"/>
    </source>
</evidence>
<organism evidence="4 5">
    <name type="scientific">Chitinophaga horti</name>
    <dbReference type="NCBI Taxonomy" id="2920382"/>
    <lineage>
        <taxon>Bacteria</taxon>
        <taxon>Pseudomonadati</taxon>
        <taxon>Bacteroidota</taxon>
        <taxon>Chitinophagia</taxon>
        <taxon>Chitinophagales</taxon>
        <taxon>Chitinophagaceae</taxon>
        <taxon>Chitinophaga</taxon>
    </lineage>
</organism>
<dbReference type="InterPro" id="IPR019734">
    <property type="entry name" value="TPR_rpt"/>
</dbReference>
<accession>A0ABY6J176</accession>
<proteinExistence type="predicted"/>
<dbReference type="PANTHER" id="PTHR44858">
    <property type="entry name" value="TETRATRICOPEPTIDE REPEAT PROTEIN 6"/>
    <property type="match status" value="1"/>
</dbReference>
<feature type="signal peptide" evidence="3">
    <location>
        <begin position="1"/>
        <end position="19"/>
    </location>
</feature>
<protein>
    <submittedName>
        <fullName evidence="4">Tetratricopeptide repeat protein</fullName>
    </submittedName>
</protein>
<gene>
    <name evidence="4" type="ORF">MKQ68_25570</name>
</gene>
<dbReference type="InterPro" id="IPR050498">
    <property type="entry name" value="Ycf3"/>
</dbReference>
<keyword evidence="1" id="KW-0677">Repeat</keyword>
<dbReference type="RefSeq" id="WP_244841067.1">
    <property type="nucleotide sequence ID" value="NZ_CP107006.1"/>
</dbReference>
<dbReference type="InterPro" id="IPR011990">
    <property type="entry name" value="TPR-like_helical_dom_sf"/>
</dbReference>
<feature type="chain" id="PRO_5045858298" evidence="3">
    <location>
        <begin position="20"/>
        <end position="574"/>
    </location>
</feature>
<dbReference type="Pfam" id="PF13432">
    <property type="entry name" value="TPR_16"/>
    <property type="match status" value="2"/>
</dbReference>
<keyword evidence="3" id="KW-0732">Signal</keyword>
<sequence length="574" mass="63025">MKRKSLTIALLALATGVMAQSVDDGLKHLYYGKYQSAKQDLEKVVAAKANDDRGYYYLGIAELGLENQAGAAAAFQKGLQAVPNSPLLTVGAGRIDLLKGDAAAAKQKFETAITATKNKNGEVARAVADANTEVKGGDRAYALKVMETLLNNEGAKKKEIYNATAADYIELGDALRYLGGENGGKAIASYEKAIDLDPKNAEAIMKQGLVNYNAKLKQQALGDWVRATTTDPQYGPAFFELYSFYFTPRADQLDISKAKDYLQKYLAVADPTDKVGNEYYLAAITFFNKDYDEAINKAKALMPVANEVFQGKLTRLIGDAYLQKGDSLNAQKTMDEYVAKVGDAKLVVDDYKLLSEIYGRMKFADSTAQVQNDTKALTYLEKYATSDTTKDADRFESVAKAYAAAHVYDKAGDWYQRLLDLKLEKKENPSAIDYYNVGLNYYRGSASEAGTDTTLLNRADTAFGRLAEKFPDITTGHYWRGMANAGKDVEAKTGVALPYFEKYITMAESDPAKNKAGLVKAYTYIMVYYYNTDDKANLQKYMDKVLPLDPNNEAAKAIKENLASKTGTGAKATK</sequence>